<gene>
    <name evidence="2" type="ORF">E2C01_098086</name>
</gene>
<evidence type="ECO:0000313" key="3">
    <source>
        <dbReference type="Proteomes" id="UP000324222"/>
    </source>
</evidence>
<dbReference type="AlphaFoldDB" id="A0A5B7KBZ1"/>
<proteinExistence type="predicted"/>
<feature type="compositionally biased region" description="Polar residues" evidence="1">
    <location>
        <begin position="22"/>
        <end position="37"/>
    </location>
</feature>
<organism evidence="2 3">
    <name type="scientific">Portunus trituberculatus</name>
    <name type="common">Swimming crab</name>
    <name type="synonym">Neptunus trituberculatus</name>
    <dbReference type="NCBI Taxonomy" id="210409"/>
    <lineage>
        <taxon>Eukaryota</taxon>
        <taxon>Metazoa</taxon>
        <taxon>Ecdysozoa</taxon>
        <taxon>Arthropoda</taxon>
        <taxon>Crustacea</taxon>
        <taxon>Multicrustacea</taxon>
        <taxon>Malacostraca</taxon>
        <taxon>Eumalacostraca</taxon>
        <taxon>Eucarida</taxon>
        <taxon>Decapoda</taxon>
        <taxon>Pleocyemata</taxon>
        <taxon>Brachyura</taxon>
        <taxon>Eubrachyura</taxon>
        <taxon>Portunoidea</taxon>
        <taxon>Portunidae</taxon>
        <taxon>Portuninae</taxon>
        <taxon>Portunus</taxon>
    </lineage>
</organism>
<accession>A0A5B7KBZ1</accession>
<sequence>MEGQPRHRSPQPPHAPFVIPALNNTTGMSSHDTTGTGPHSRGAAVISRSSPPQPPGLHPRVSTTVTSPSSVWCLPTSEACASTSQTSHIILSCGTK</sequence>
<reference evidence="2 3" key="1">
    <citation type="submission" date="2019-05" db="EMBL/GenBank/DDBJ databases">
        <title>Another draft genome of Portunus trituberculatus and its Hox gene families provides insights of decapod evolution.</title>
        <authorList>
            <person name="Jeong J.-H."/>
            <person name="Song I."/>
            <person name="Kim S."/>
            <person name="Choi T."/>
            <person name="Kim D."/>
            <person name="Ryu S."/>
            <person name="Kim W."/>
        </authorList>
    </citation>
    <scope>NUCLEOTIDE SEQUENCE [LARGE SCALE GENOMIC DNA]</scope>
    <source>
        <tissue evidence="2">Muscle</tissue>
    </source>
</reference>
<protein>
    <submittedName>
        <fullName evidence="2">Uncharacterized protein</fullName>
    </submittedName>
</protein>
<name>A0A5B7KBZ1_PORTR</name>
<evidence type="ECO:0000313" key="2">
    <source>
        <dbReference type="EMBL" id="MPD02499.1"/>
    </source>
</evidence>
<feature type="region of interest" description="Disordered" evidence="1">
    <location>
        <begin position="1"/>
        <end position="68"/>
    </location>
</feature>
<keyword evidence="3" id="KW-1185">Reference proteome</keyword>
<dbReference type="EMBL" id="VSRR010131693">
    <property type="protein sequence ID" value="MPD02499.1"/>
    <property type="molecule type" value="Genomic_DNA"/>
</dbReference>
<comment type="caution">
    <text evidence="2">The sequence shown here is derived from an EMBL/GenBank/DDBJ whole genome shotgun (WGS) entry which is preliminary data.</text>
</comment>
<evidence type="ECO:0000256" key="1">
    <source>
        <dbReference type="SAM" id="MobiDB-lite"/>
    </source>
</evidence>
<dbReference type="Proteomes" id="UP000324222">
    <property type="component" value="Unassembled WGS sequence"/>
</dbReference>